<evidence type="ECO:0000313" key="1">
    <source>
        <dbReference type="EMBL" id="GGD08314.1"/>
    </source>
</evidence>
<reference evidence="1" key="1">
    <citation type="journal article" date="2014" name="Int. J. Syst. Evol. Microbiol.">
        <title>Complete genome sequence of Corynebacterium casei LMG S-19264T (=DSM 44701T), isolated from a smear-ripened cheese.</title>
        <authorList>
            <consortium name="US DOE Joint Genome Institute (JGI-PGF)"/>
            <person name="Walter F."/>
            <person name="Albersmeier A."/>
            <person name="Kalinowski J."/>
            <person name="Ruckert C."/>
        </authorList>
    </citation>
    <scope>NUCLEOTIDE SEQUENCE</scope>
    <source>
        <strain evidence="1">CGMCC 1.12921</strain>
    </source>
</reference>
<protein>
    <submittedName>
        <fullName evidence="1">Uncharacterized protein</fullName>
    </submittedName>
</protein>
<organism evidence="1 2">
    <name type="scientific">Aquisalinus flavus</name>
    <dbReference type="NCBI Taxonomy" id="1526572"/>
    <lineage>
        <taxon>Bacteria</taxon>
        <taxon>Pseudomonadati</taxon>
        <taxon>Pseudomonadota</taxon>
        <taxon>Alphaproteobacteria</taxon>
        <taxon>Parvularculales</taxon>
        <taxon>Parvularculaceae</taxon>
        <taxon>Aquisalinus</taxon>
    </lineage>
</organism>
<sequence length="51" mass="5584">MLSYFRTLSGRLLFGIAVFALYCAVHGAEAKDQAAFEQESSALVVAPQYKD</sequence>
<dbReference type="RefSeq" id="WP_188158881.1">
    <property type="nucleotide sequence ID" value="NZ_BMGH01000001.1"/>
</dbReference>
<accession>A0A8J2V5I5</accession>
<comment type="caution">
    <text evidence="1">The sequence shown here is derived from an EMBL/GenBank/DDBJ whole genome shotgun (WGS) entry which is preliminary data.</text>
</comment>
<reference evidence="1" key="2">
    <citation type="submission" date="2020-09" db="EMBL/GenBank/DDBJ databases">
        <authorList>
            <person name="Sun Q."/>
            <person name="Zhou Y."/>
        </authorList>
    </citation>
    <scope>NUCLEOTIDE SEQUENCE</scope>
    <source>
        <strain evidence="1">CGMCC 1.12921</strain>
    </source>
</reference>
<name>A0A8J2V5I5_9PROT</name>
<keyword evidence="2" id="KW-1185">Reference proteome</keyword>
<gene>
    <name evidence="1" type="ORF">GCM10011342_16450</name>
</gene>
<dbReference type="Proteomes" id="UP000613582">
    <property type="component" value="Unassembled WGS sequence"/>
</dbReference>
<proteinExistence type="predicted"/>
<dbReference type="EMBL" id="BMGH01000001">
    <property type="protein sequence ID" value="GGD08314.1"/>
    <property type="molecule type" value="Genomic_DNA"/>
</dbReference>
<dbReference type="AlphaFoldDB" id="A0A8J2V5I5"/>
<evidence type="ECO:0000313" key="2">
    <source>
        <dbReference type="Proteomes" id="UP000613582"/>
    </source>
</evidence>